<proteinExistence type="predicted"/>
<dbReference type="Proteomes" id="UP001500742">
    <property type="component" value="Unassembled WGS sequence"/>
</dbReference>
<organism evidence="1 2">
    <name type="scientific">Mucilaginibacter dorajii</name>
    <dbReference type="NCBI Taxonomy" id="692994"/>
    <lineage>
        <taxon>Bacteria</taxon>
        <taxon>Pseudomonadati</taxon>
        <taxon>Bacteroidota</taxon>
        <taxon>Sphingobacteriia</taxon>
        <taxon>Sphingobacteriales</taxon>
        <taxon>Sphingobacteriaceae</taxon>
        <taxon>Mucilaginibacter</taxon>
    </lineage>
</organism>
<reference evidence="2" key="1">
    <citation type="journal article" date="2019" name="Int. J. Syst. Evol. Microbiol.">
        <title>The Global Catalogue of Microorganisms (GCM) 10K type strain sequencing project: providing services to taxonomists for standard genome sequencing and annotation.</title>
        <authorList>
            <consortium name="The Broad Institute Genomics Platform"/>
            <consortium name="The Broad Institute Genome Sequencing Center for Infectious Disease"/>
            <person name="Wu L."/>
            <person name="Ma J."/>
        </authorList>
    </citation>
    <scope>NUCLEOTIDE SEQUENCE [LARGE SCALE GENOMIC DNA]</scope>
    <source>
        <strain evidence="2">JCM 16601</strain>
    </source>
</reference>
<accession>A0ABP7P8N4</accession>
<evidence type="ECO:0000313" key="2">
    <source>
        <dbReference type="Proteomes" id="UP001500742"/>
    </source>
</evidence>
<keyword evidence="2" id="KW-1185">Reference proteome</keyword>
<comment type="caution">
    <text evidence="1">The sequence shown here is derived from an EMBL/GenBank/DDBJ whole genome shotgun (WGS) entry which is preliminary data.</text>
</comment>
<gene>
    <name evidence="1" type="ORF">GCM10022210_06830</name>
</gene>
<evidence type="ECO:0000313" key="1">
    <source>
        <dbReference type="EMBL" id="GAA3961583.1"/>
    </source>
</evidence>
<dbReference type="EMBL" id="BAAAZC010000006">
    <property type="protein sequence ID" value="GAA3961583.1"/>
    <property type="molecule type" value="Genomic_DNA"/>
</dbReference>
<protein>
    <submittedName>
        <fullName evidence="1">Uncharacterized protein</fullName>
    </submittedName>
</protein>
<name>A0ABP7P8N4_9SPHI</name>
<sequence length="57" mass="6704">MAYKMRGEDLSYRRKQINPCVIRVLKPEDFEYGNDKAKKDLRSFQNFVSLGSTICNE</sequence>